<dbReference type="RefSeq" id="WP_016575571.1">
    <property type="nucleotide sequence ID" value="NZ_BHXC01000006.1"/>
</dbReference>
<dbReference type="AlphaFoldDB" id="A0A401QSC3"/>
<dbReference type="InterPro" id="IPR044878">
    <property type="entry name" value="UbiA_sf"/>
</dbReference>
<sequence>MRPLRAFWRFFSRRFPALRYLAYVVLWPAGVLGALAPLRPAGAAVGPGVAKQVCAALALFVILFFMRAVDEVKDLDYDREFHPDRPLVTGETDAATIRFYLAGAAVAAVALSAVVGTAAVVTGVAIMAYSVFLLLLERASERFRESVWGNIAVTIQLKTGLICYLALLAASGGTGTPPLPTALVVLSFLLAYLHWEIARKTVRARFALPGEKLYSTACGARWSLGVAAALMVTACFLRAVVTLKADAGAVRPATLAVLAAPLALVVWGVIGFRRRGEARHTAGGPAFAAYLAFLATGAVQPALMGEAPPWFG</sequence>
<feature type="transmembrane region" description="Helical" evidence="1">
    <location>
        <begin position="50"/>
        <end position="69"/>
    </location>
</feature>
<feature type="transmembrane region" description="Helical" evidence="1">
    <location>
        <begin position="179"/>
        <end position="198"/>
    </location>
</feature>
<accession>A0A401QSC3</accession>
<dbReference type="Proteomes" id="UP000288351">
    <property type="component" value="Unassembled WGS sequence"/>
</dbReference>
<feature type="transmembrane region" description="Helical" evidence="1">
    <location>
        <begin position="102"/>
        <end position="135"/>
    </location>
</feature>
<feature type="transmembrane region" description="Helical" evidence="1">
    <location>
        <begin position="284"/>
        <end position="303"/>
    </location>
</feature>
<evidence type="ECO:0000256" key="1">
    <source>
        <dbReference type="SAM" id="Phobius"/>
    </source>
</evidence>
<feature type="transmembrane region" description="Helical" evidence="1">
    <location>
        <begin position="253"/>
        <end position="272"/>
    </location>
</feature>
<feature type="transmembrane region" description="Helical" evidence="1">
    <location>
        <begin position="147"/>
        <end position="167"/>
    </location>
</feature>
<feature type="transmembrane region" description="Helical" evidence="1">
    <location>
        <begin position="20"/>
        <end position="38"/>
    </location>
</feature>
<keyword evidence="1" id="KW-0472">Membrane</keyword>
<protein>
    <recommendedName>
        <fullName evidence="4">Prenyltransferase</fullName>
    </recommendedName>
</protein>
<organism evidence="2 3">
    <name type="scientific">Streptomyces noursei</name>
    <name type="common">Streptomyces albulus</name>
    <dbReference type="NCBI Taxonomy" id="1971"/>
    <lineage>
        <taxon>Bacteria</taxon>
        <taxon>Bacillati</taxon>
        <taxon>Actinomycetota</taxon>
        <taxon>Actinomycetes</taxon>
        <taxon>Kitasatosporales</taxon>
        <taxon>Streptomycetaceae</taxon>
        <taxon>Streptomyces</taxon>
    </lineage>
</organism>
<evidence type="ECO:0008006" key="4">
    <source>
        <dbReference type="Google" id="ProtNLM"/>
    </source>
</evidence>
<keyword evidence="1" id="KW-0812">Transmembrane</keyword>
<feature type="transmembrane region" description="Helical" evidence="1">
    <location>
        <begin position="219"/>
        <end position="241"/>
    </location>
</feature>
<comment type="caution">
    <text evidence="2">The sequence shown here is derived from an EMBL/GenBank/DDBJ whole genome shotgun (WGS) entry which is preliminary data.</text>
</comment>
<evidence type="ECO:0000313" key="2">
    <source>
        <dbReference type="EMBL" id="GCB88309.1"/>
    </source>
</evidence>
<keyword evidence="1" id="KW-1133">Transmembrane helix</keyword>
<reference evidence="2 3" key="1">
    <citation type="journal article" date="2019" name="Microbiol. Resour. Announc.">
        <title>Draft Genome Sequence of the Most Traditional epsilon-Poly-l-Lysine Producer, Streptomyces albulus NBRC14147.</title>
        <authorList>
            <person name="Yamanaka K."/>
            <person name="Hamano Y."/>
        </authorList>
    </citation>
    <scope>NUCLEOTIDE SEQUENCE [LARGE SCALE GENOMIC DNA]</scope>
    <source>
        <strain evidence="2 3">NBRC 14147</strain>
    </source>
</reference>
<name>A0A401QSC3_STRNR</name>
<proteinExistence type="predicted"/>
<evidence type="ECO:0000313" key="3">
    <source>
        <dbReference type="Proteomes" id="UP000288351"/>
    </source>
</evidence>
<dbReference type="EMBL" id="BHXC01000006">
    <property type="protein sequence ID" value="GCB88309.1"/>
    <property type="molecule type" value="Genomic_DNA"/>
</dbReference>
<dbReference type="Gene3D" id="1.10.357.140">
    <property type="entry name" value="UbiA prenyltransferase"/>
    <property type="match status" value="1"/>
</dbReference>
<gene>
    <name evidence="2" type="ORF">SALB_00979</name>
</gene>